<sequence length="370" mass="40384">MFEAKTQSALFAREERSEHAGITGLRYLRRGDPDRPLLVFLPGGSHLARIAYGDPVSRRADFLDYWLERQGMGLLGLSYPSDHPAIDAGLSDLTIAAWADWIGSVTSAVLRETPRRQVAVAMWSMAGRSVAAVNAALLRRGVDAICFLSLAAVPPLPGLVPVDSGGEPLTSQGLWARTAAAAPGGMCDRRIQWFLAGLADQGRDNGRPILEEGVYLQHYLCNTPIMLRGTAQRYSASGPGWDLEDAQGDMSATRFAEFPLTAVIVPTDRADEKHALSDRTAWHFFNTQRIRSEAGPLDLRGEQWTNLRTLVGTLPSRLHREIRGGHFFFVGARGAEATVAHVASLIDEARGLRTELEMILGTRHAPTSPI</sequence>
<organism evidence="1 2">
    <name type="scientific">Bradyrhizobium valentinum</name>
    <dbReference type="NCBI Taxonomy" id="1518501"/>
    <lineage>
        <taxon>Bacteria</taxon>
        <taxon>Pseudomonadati</taxon>
        <taxon>Pseudomonadota</taxon>
        <taxon>Alphaproteobacteria</taxon>
        <taxon>Hyphomicrobiales</taxon>
        <taxon>Nitrobacteraceae</taxon>
        <taxon>Bradyrhizobium</taxon>
    </lineage>
</organism>
<dbReference type="Proteomes" id="UP000051913">
    <property type="component" value="Unassembled WGS sequence"/>
</dbReference>
<dbReference type="SUPFAM" id="SSF53474">
    <property type="entry name" value="alpha/beta-Hydrolases"/>
    <property type="match status" value="1"/>
</dbReference>
<protein>
    <submittedName>
        <fullName evidence="1">Uncharacterized protein</fullName>
    </submittedName>
</protein>
<comment type="caution">
    <text evidence="1">The sequence shown here is derived from an EMBL/GenBank/DDBJ whole genome shotgun (WGS) entry which is preliminary data.</text>
</comment>
<proteinExistence type="predicted"/>
<dbReference type="InterPro" id="IPR029058">
    <property type="entry name" value="AB_hydrolase_fold"/>
</dbReference>
<dbReference type="RefSeq" id="WP_057854604.1">
    <property type="nucleotide sequence ID" value="NZ_LLXX01000194.1"/>
</dbReference>
<gene>
    <name evidence="1" type="ORF">CP49_37070</name>
</gene>
<dbReference type="AlphaFoldDB" id="A0A0R3KKQ5"/>
<evidence type="ECO:0000313" key="2">
    <source>
        <dbReference type="Proteomes" id="UP000051913"/>
    </source>
</evidence>
<keyword evidence="2" id="KW-1185">Reference proteome</keyword>
<dbReference type="EMBL" id="LLXX01000194">
    <property type="protein sequence ID" value="KRQ96295.1"/>
    <property type="molecule type" value="Genomic_DNA"/>
</dbReference>
<name>A0A0R3KKQ5_9BRAD</name>
<reference evidence="1 2" key="1">
    <citation type="submission" date="2014-03" db="EMBL/GenBank/DDBJ databases">
        <title>Bradyrhizobium valentinum sp. nov., isolated from effective nodules of Lupinus mariae-josephae, a lupine endemic of basic-lime soils in Eastern Spain.</title>
        <authorList>
            <person name="Duran D."/>
            <person name="Rey L."/>
            <person name="Navarro A."/>
            <person name="Busquets A."/>
            <person name="Imperial J."/>
            <person name="Ruiz-Argueso T."/>
        </authorList>
    </citation>
    <scope>NUCLEOTIDE SEQUENCE [LARGE SCALE GENOMIC DNA]</scope>
    <source>
        <strain evidence="1 2">LmjM3</strain>
    </source>
</reference>
<evidence type="ECO:0000313" key="1">
    <source>
        <dbReference type="EMBL" id="KRQ96295.1"/>
    </source>
</evidence>
<accession>A0A0R3KKQ5</accession>